<feature type="domain" description="Type II secretion system protein GspG C-terminal" evidence="1">
    <location>
        <begin position="61"/>
        <end position="136"/>
    </location>
</feature>
<reference evidence="2 3" key="1">
    <citation type="journal article" date="2015" name="Nature">
        <title>rRNA introns, odd ribosomes, and small enigmatic genomes across a large radiation of phyla.</title>
        <authorList>
            <person name="Brown C.T."/>
            <person name="Hug L.A."/>
            <person name="Thomas B.C."/>
            <person name="Sharon I."/>
            <person name="Castelle C.J."/>
            <person name="Singh A."/>
            <person name="Wilkins M.J."/>
            <person name="Williams K.H."/>
            <person name="Banfield J.F."/>
        </authorList>
    </citation>
    <scope>NUCLEOTIDE SEQUENCE [LARGE SCALE GENOMIC DNA]</scope>
</reference>
<sequence>SDSLTQNSKVKFAMVLKFDKFGEPVVVDVPKDAMTFEEFTEHFSGIMRNIYSQVMSPSLAVANDDTRRSDIAKLKIILELYKADCTKYPDTLSDLVTPPASCPTAKNYVTSKPVDPTGTDYYYKPNVARDGYDICAKLDTPPQTVSTCPDPSYNYHVIFP</sequence>
<protein>
    <recommendedName>
        <fullName evidence="1">Type II secretion system protein GspG C-terminal domain-containing protein</fullName>
    </recommendedName>
</protein>
<dbReference type="InterPro" id="IPR013545">
    <property type="entry name" value="T2SS_protein-GspG_C"/>
</dbReference>
<dbReference type="Proteomes" id="UP000033944">
    <property type="component" value="Unassembled WGS sequence"/>
</dbReference>
<dbReference type="EMBL" id="LBVN01000013">
    <property type="protein sequence ID" value="KKQ86989.1"/>
    <property type="molecule type" value="Genomic_DNA"/>
</dbReference>
<dbReference type="InterPro" id="IPR045584">
    <property type="entry name" value="Pilin-like"/>
</dbReference>
<evidence type="ECO:0000259" key="1">
    <source>
        <dbReference type="Pfam" id="PF08334"/>
    </source>
</evidence>
<evidence type="ECO:0000313" key="3">
    <source>
        <dbReference type="Proteomes" id="UP000033944"/>
    </source>
</evidence>
<dbReference type="Pfam" id="PF08334">
    <property type="entry name" value="T2SSG"/>
    <property type="match status" value="1"/>
</dbReference>
<comment type="caution">
    <text evidence="2">The sequence shown here is derived from an EMBL/GenBank/DDBJ whole genome shotgun (WGS) entry which is preliminary data.</text>
</comment>
<name>A0A0G0NM44_9BACT</name>
<dbReference type="SUPFAM" id="SSF54523">
    <property type="entry name" value="Pili subunits"/>
    <property type="match status" value="1"/>
</dbReference>
<dbReference type="Gene3D" id="3.30.700.10">
    <property type="entry name" value="Glycoprotein, Type 4 Pilin"/>
    <property type="match status" value="1"/>
</dbReference>
<dbReference type="AlphaFoldDB" id="A0A0G0NM44"/>
<proteinExistence type="predicted"/>
<gene>
    <name evidence="2" type="ORF">UT10_C0013G0038</name>
</gene>
<organism evidence="2 3">
    <name type="scientific">Candidatus Woesebacteria bacterium GW2011_GWB1_38_8b</name>
    <dbReference type="NCBI Taxonomy" id="1618571"/>
    <lineage>
        <taxon>Bacteria</taxon>
        <taxon>Candidatus Woeseibacteriota</taxon>
    </lineage>
</organism>
<evidence type="ECO:0000313" key="2">
    <source>
        <dbReference type="EMBL" id="KKQ86989.1"/>
    </source>
</evidence>
<accession>A0A0G0NM44</accession>
<feature type="non-terminal residue" evidence="2">
    <location>
        <position position="1"/>
    </location>
</feature>